<comment type="caution">
    <text evidence="6">Lacks conserved residue(s) required for the propagation of feature annotation.</text>
</comment>
<dbReference type="Proteomes" id="UP001172756">
    <property type="component" value="Unassembled WGS sequence"/>
</dbReference>
<dbReference type="GO" id="GO:0005829">
    <property type="term" value="C:cytosol"/>
    <property type="evidence" value="ECO:0007669"/>
    <property type="project" value="TreeGrafter"/>
</dbReference>
<evidence type="ECO:0000313" key="7">
    <source>
        <dbReference type="EMBL" id="MDN4483452.1"/>
    </source>
</evidence>
<gene>
    <name evidence="6 7" type="primary">rsmG</name>
    <name evidence="7" type="ORF">QQ002_07880</name>
</gene>
<dbReference type="Pfam" id="PF02527">
    <property type="entry name" value="GidB"/>
    <property type="match status" value="1"/>
</dbReference>
<keyword evidence="2 6" id="KW-0698">rRNA processing</keyword>
<comment type="caution">
    <text evidence="7">The sequence shown here is derived from an EMBL/GenBank/DDBJ whole genome shotgun (WGS) entry which is preliminary data.</text>
</comment>
<organism evidence="7 8">
    <name type="scientific">Demequina lignilytica</name>
    <dbReference type="NCBI Taxonomy" id="3051663"/>
    <lineage>
        <taxon>Bacteria</taxon>
        <taxon>Bacillati</taxon>
        <taxon>Actinomycetota</taxon>
        <taxon>Actinomycetes</taxon>
        <taxon>Micrococcales</taxon>
        <taxon>Demequinaceae</taxon>
        <taxon>Demequina</taxon>
    </lineage>
</organism>
<reference evidence="7 8" key="1">
    <citation type="submission" date="2023-06" db="EMBL/GenBank/DDBJ databases">
        <title>SYSU T0a273.</title>
        <authorList>
            <person name="Gao L."/>
            <person name="Fang B.-Z."/>
            <person name="Li W.-J."/>
        </authorList>
    </citation>
    <scope>NUCLEOTIDE SEQUENCE [LARGE SCALE GENOMIC DNA]</scope>
    <source>
        <strain evidence="7 8">SYSU T0a273</strain>
    </source>
</reference>
<feature type="binding site" evidence="6">
    <location>
        <position position="84"/>
    </location>
    <ligand>
        <name>S-adenosyl-L-methionine</name>
        <dbReference type="ChEBI" id="CHEBI:59789"/>
    </ligand>
</feature>
<protein>
    <recommendedName>
        <fullName evidence="6">Ribosomal RNA small subunit methyltransferase G</fullName>
        <ecNumber evidence="6">2.1.1.-</ecNumber>
    </recommendedName>
    <alternativeName>
        <fullName evidence="6">16S rRNA 7-methylguanosine methyltransferase</fullName>
        <shortName evidence="6">16S rRNA m7G methyltransferase</shortName>
    </alternativeName>
</protein>
<dbReference type="EC" id="2.1.1.-" evidence="6"/>
<comment type="function">
    <text evidence="6">Specifically methylates the N7 position of a guanine in 16S rRNA.</text>
</comment>
<keyword evidence="5 6" id="KW-0949">S-adenosyl-L-methionine</keyword>
<dbReference type="RefSeq" id="WP_301160311.1">
    <property type="nucleotide sequence ID" value="NZ_JAUHQB010000004.1"/>
</dbReference>
<evidence type="ECO:0000313" key="8">
    <source>
        <dbReference type="Proteomes" id="UP001172756"/>
    </source>
</evidence>
<dbReference type="SUPFAM" id="SSF53335">
    <property type="entry name" value="S-adenosyl-L-methionine-dependent methyltransferases"/>
    <property type="match status" value="1"/>
</dbReference>
<accession>A0AB35MI72</accession>
<sequence length="215" mass="23374">MTEQQATLADDPLHGSSAVREFLGDTYPRVLAFAELLAEQGPEKGLIGPREPARLWERHILNSAAVMPFLPDGVVADVGSGAGLPGMVLAAMDPSRDYVLIEPMERRVQWLFESSRHCGIDNVRILRGRAEEVAESVEADAITARAVAAVDKLVKWCSPLLSPTGSMVLLKGRSAQDEIDRAKYTLRKHRLVGEVHEAGTIEGVEPTTVVTLTRA</sequence>
<evidence type="ECO:0000256" key="2">
    <source>
        <dbReference type="ARBA" id="ARBA00022552"/>
    </source>
</evidence>
<feature type="binding site" evidence="6">
    <location>
        <begin position="130"/>
        <end position="131"/>
    </location>
    <ligand>
        <name>S-adenosyl-L-methionine</name>
        <dbReference type="ChEBI" id="CHEBI:59789"/>
    </ligand>
</feature>
<dbReference type="PANTHER" id="PTHR31760">
    <property type="entry name" value="S-ADENOSYL-L-METHIONINE-DEPENDENT METHYLTRANSFERASES SUPERFAMILY PROTEIN"/>
    <property type="match status" value="1"/>
</dbReference>
<feature type="binding site" evidence="6">
    <location>
        <position position="145"/>
    </location>
    <ligand>
        <name>S-adenosyl-L-methionine</name>
        <dbReference type="ChEBI" id="CHEBI:59789"/>
    </ligand>
</feature>
<dbReference type="AlphaFoldDB" id="A0AB35MI72"/>
<evidence type="ECO:0000256" key="4">
    <source>
        <dbReference type="ARBA" id="ARBA00022679"/>
    </source>
</evidence>
<dbReference type="CDD" id="cd02440">
    <property type="entry name" value="AdoMet_MTases"/>
    <property type="match status" value="1"/>
</dbReference>
<dbReference type="PANTHER" id="PTHR31760:SF0">
    <property type="entry name" value="S-ADENOSYL-L-METHIONINE-DEPENDENT METHYLTRANSFERASES SUPERFAMILY PROTEIN"/>
    <property type="match status" value="1"/>
</dbReference>
<dbReference type="HAMAP" id="MF_00074">
    <property type="entry name" value="16SrRNA_methyltr_G"/>
    <property type="match status" value="1"/>
</dbReference>
<evidence type="ECO:0000256" key="1">
    <source>
        <dbReference type="ARBA" id="ARBA00022490"/>
    </source>
</evidence>
<dbReference type="NCBIfam" id="TIGR00138">
    <property type="entry name" value="rsmG_gidB"/>
    <property type="match status" value="1"/>
</dbReference>
<comment type="subcellular location">
    <subcellularLocation>
        <location evidence="6">Cytoplasm</location>
    </subcellularLocation>
</comment>
<dbReference type="InterPro" id="IPR029063">
    <property type="entry name" value="SAM-dependent_MTases_sf"/>
</dbReference>
<keyword evidence="3 6" id="KW-0489">Methyltransferase</keyword>
<evidence type="ECO:0000256" key="5">
    <source>
        <dbReference type="ARBA" id="ARBA00022691"/>
    </source>
</evidence>
<keyword evidence="4 6" id="KW-0808">Transferase</keyword>
<evidence type="ECO:0000256" key="6">
    <source>
        <dbReference type="HAMAP-Rule" id="MF_00074"/>
    </source>
</evidence>
<proteinExistence type="inferred from homology"/>
<dbReference type="Gene3D" id="3.40.50.150">
    <property type="entry name" value="Vaccinia Virus protein VP39"/>
    <property type="match status" value="1"/>
</dbReference>
<keyword evidence="1 6" id="KW-0963">Cytoplasm</keyword>
<dbReference type="EMBL" id="JAUHQB010000004">
    <property type="protein sequence ID" value="MDN4483452.1"/>
    <property type="molecule type" value="Genomic_DNA"/>
</dbReference>
<comment type="similarity">
    <text evidence="6">Belongs to the methyltransferase superfamily. RNA methyltransferase RsmG family.</text>
</comment>
<dbReference type="InterPro" id="IPR003682">
    <property type="entry name" value="rRNA_ssu_MeTfrase_G"/>
</dbReference>
<feature type="binding site" evidence="6">
    <location>
        <position position="79"/>
    </location>
    <ligand>
        <name>S-adenosyl-L-methionine</name>
        <dbReference type="ChEBI" id="CHEBI:59789"/>
    </ligand>
</feature>
<name>A0AB35MI72_9MICO</name>
<evidence type="ECO:0000256" key="3">
    <source>
        <dbReference type="ARBA" id="ARBA00022603"/>
    </source>
</evidence>
<dbReference type="GO" id="GO:0070043">
    <property type="term" value="F:rRNA (guanine-N7-)-methyltransferase activity"/>
    <property type="evidence" value="ECO:0007669"/>
    <property type="project" value="UniProtKB-UniRule"/>
</dbReference>